<keyword evidence="2" id="KW-1185">Reference proteome</keyword>
<dbReference type="Proteomes" id="UP001604335">
    <property type="component" value="Unassembled WGS sequence"/>
</dbReference>
<evidence type="ECO:0000313" key="1">
    <source>
        <dbReference type="EMBL" id="MFG3817821.1"/>
    </source>
</evidence>
<evidence type="ECO:0000313" key="2">
    <source>
        <dbReference type="Proteomes" id="UP001604335"/>
    </source>
</evidence>
<dbReference type="RefSeq" id="WP_393012402.1">
    <property type="nucleotide sequence ID" value="NZ_JAZAQF010000057.1"/>
</dbReference>
<proteinExistence type="predicted"/>
<dbReference type="EMBL" id="JAZAQF010000057">
    <property type="protein sequence ID" value="MFG3817821.1"/>
    <property type="molecule type" value="Genomic_DNA"/>
</dbReference>
<gene>
    <name evidence="1" type="ORF">VPK24_09255</name>
</gene>
<protein>
    <submittedName>
        <fullName evidence="1">Uncharacterized protein</fullName>
    </submittedName>
</protein>
<sequence length="208" mass="23019">MADRVPVPDRGWASFAHRPVLDRPTAQQFPIQFPSSPHHKYRLNFAMKLQSTIAAIALGLPLLLTPTAAQANEYDRCVRDLRDSNISPDLIASSCAYVLHPEDLGDCVERIDEKTTISAEAALRTCRQARRPIDTANCVVSISRAGAVDGSAVLDHCRRSLLPERFARCVTTLNRQVTSDLTTAMGQCIDGRDRPRDMYPEYPGRSGN</sequence>
<name>A0ABW7C9V2_9CYAN</name>
<organism evidence="1 2">
    <name type="scientific">Limnothrix redekei LRLZ20PSL1</name>
    <dbReference type="NCBI Taxonomy" id="3112953"/>
    <lineage>
        <taxon>Bacteria</taxon>
        <taxon>Bacillati</taxon>
        <taxon>Cyanobacteriota</taxon>
        <taxon>Cyanophyceae</taxon>
        <taxon>Pseudanabaenales</taxon>
        <taxon>Pseudanabaenaceae</taxon>
        <taxon>Limnothrix</taxon>
    </lineage>
</organism>
<reference evidence="2" key="1">
    <citation type="journal article" date="2024" name="Algal Res.">
        <title>Biochemical, toxicological and genomic investigation of a high-biomass producing Limnothrix strain isolated from Italian shallow drinking water reservoir.</title>
        <authorList>
            <person name="Simonazzi M."/>
            <person name="Shishido T.K."/>
            <person name="Delbaje E."/>
            <person name="Wahlsten M."/>
            <person name="Fewer D.P."/>
            <person name="Sivonen K."/>
            <person name="Pezzolesi L."/>
            <person name="Pistocchi R."/>
        </authorList>
    </citation>
    <scope>NUCLEOTIDE SEQUENCE [LARGE SCALE GENOMIC DNA]</scope>
    <source>
        <strain evidence="2">LRLZ20PSL1</strain>
    </source>
</reference>
<accession>A0ABW7C9V2</accession>
<comment type="caution">
    <text evidence="1">The sequence shown here is derived from an EMBL/GenBank/DDBJ whole genome shotgun (WGS) entry which is preliminary data.</text>
</comment>